<dbReference type="SUPFAM" id="SSF53448">
    <property type="entry name" value="Nucleotide-diphospho-sugar transferases"/>
    <property type="match status" value="1"/>
</dbReference>
<reference evidence="4 5" key="1">
    <citation type="submission" date="2020-08" db="EMBL/GenBank/DDBJ databases">
        <title>Genome sequence of Sphingomonas lutea KCTC 23642T.</title>
        <authorList>
            <person name="Hyun D.-W."/>
            <person name="Bae J.-W."/>
        </authorList>
    </citation>
    <scope>NUCLEOTIDE SEQUENCE [LARGE SCALE GENOMIC DNA]</scope>
    <source>
        <strain evidence="4 5">KCTC 23642</strain>
    </source>
</reference>
<dbReference type="AlphaFoldDB" id="A0A7G9SFY1"/>
<evidence type="ECO:0000259" key="3">
    <source>
        <dbReference type="Pfam" id="PF12804"/>
    </source>
</evidence>
<proteinExistence type="predicted"/>
<feature type="domain" description="MobA-like NTP transferase" evidence="3">
    <location>
        <begin position="16"/>
        <end position="155"/>
    </location>
</feature>
<keyword evidence="5" id="KW-1185">Reference proteome</keyword>
<feature type="transmembrane region" description="Helical" evidence="2">
    <location>
        <begin position="354"/>
        <end position="378"/>
    </location>
</feature>
<dbReference type="Gene3D" id="3.90.550.10">
    <property type="entry name" value="Spore Coat Polysaccharide Biosynthesis Protein SpsA, Chain A"/>
    <property type="match status" value="1"/>
</dbReference>
<feature type="transmembrane region" description="Helical" evidence="2">
    <location>
        <begin position="236"/>
        <end position="266"/>
    </location>
</feature>
<protein>
    <submittedName>
        <fullName evidence="4">NTP transferase domain-containing protein</fullName>
    </submittedName>
</protein>
<keyword evidence="2" id="KW-0812">Transmembrane</keyword>
<keyword evidence="1" id="KW-0460">Magnesium</keyword>
<dbReference type="Pfam" id="PF12804">
    <property type="entry name" value="NTP_transf_3"/>
    <property type="match status" value="1"/>
</dbReference>
<dbReference type="RefSeq" id="WP_187537348.1">
    <property type="nucleotide sequence ID" value="NZ_BAABJT010000001.1"/>
</dbReference>
<dbReference type="InterPro" id="IPR025877">
    <property type="entry name" value="MobA-like_NTP_Trfase"/>
</dbReference>
<dbReference type="EMBL" id="CP060718">
    <property type="protein sequence ID" value="QNN66756.1"/>
    <property type="molecule type" value="Genomic_DNA"/>
</dbReference>
<keyword evidence="2" id="KW-1133">Transmembrane helix</keyword>
<dbReference type="InterPro" id="IPR029044">
    <property type="entry name" value="Nucleotide-diphossugar_trans"/>
</dbReference>
<keyword evidence="2" id="KW-0472">Membrane</keyword>
<gene>
    <name evidence="4" type="ORF">H9L13_08715</name>
</gene>
<dbReference type="GO" id="GO:0016779">
    <property type="term" value="F:nucleotidyltransferase activity"/>
    <property type="evidence" value="ECO:0007669"/>
    <property type="project" value="UniProtKB-ARBA"/>
</dbReference>
<accession>A0A7G9SFY1</accession>
<keyword evidence="4" id="KW-0808">Transferase</keyword>
<evidence type="ECO:0000313" key="4">
    <source>
        <dbReference type="EMBL" id="QNN66756.1"/>
    </source>
</evidence>
<name>A0A7G9SFY1_9SPHN</name>
<evidence type="ECO:0000313" key="5">
    <source>
        <dbReference type="Proteomes" id="UP000515971"/>
    </source>
</evidence>
<dbReference type="KEGG" id="slut:H9L13_08715"/>
<feature type="transmembrane region" description="Helical" evidence="2">
    <location>
        <begin position="290"/>
        <end position="309"/>
    </location>
</feature>
<evidence type="ECO:0000256" key="1">
    <source>
        <dbReference type="ARBA" id="ARBA00022842"/>
    </source>
</evidence>
<dbReference type="Proteomes" id="UP000515971">
    <property type="component" value="Chromosome"/>
</dbReference>
<organism evidence="4 5">
    <name type="scientific">Sphingomonas lutea</name>
    <dbReference type="NCBI Taxonomy" id="1045317"/>
    <lineage>
        <taxon>Bacteria</taxon>
        <taxon>Pseudomonadati</taxon>
        <taxon>Pseudomonadota</taxon>
        <taxon>Alphaproteobacteria</taxon>
        <taxon>Sphingomonadales</taxon>
        <taxon>Sphingomonadaceae</taxon>
        <taxon>Sphingomonas</taxon>
    </lineage>
</organism>
<sequence>MALGALIGAYQEDDSGGLRALLPLAGRTLLEYQVRCVAAAGAAPVVVVVERVPAALQDAFERLRLDGIGVFPVSDVHEAVTRFEAGSSILLLGDGIAPPAELVGRLAEDGEPVVATLPDDAAHQAFERIDGESRWAGVAVIESRVLGSTAAMLGDWDLQSTLLRRTLQEGALRLPIATGAGEPLLVEQAEQLDHFQQSLVAASRGTRSDWASRFVLPPIEELATLQLLETNVRPVWLMWAALGLTLGGATAFAYGWLATGLALLVLSTPLDIIARRLAAIRLRPLPARMWTRRLLWPAAGLALLALAWWDWRFGAGWGSLVSALTAIAFAEAMRLERGGLGVPGEIWLLSRRNAILAAVPFGIFGAWTGLLVALLLYASASFFYVQHARHLGPELTRS</sequence>
<evidence type="ECO:0000256" key="2">
    <source>
        <dbReference type="SAM" id="Phobius"/>
    </source>
</evidence>